<dbReference type="InterPro" id="IPR016047">
    <property type="entry name" value="M23ase_b-sheet_dom"/>
</dbReference>
<feature type="coiled-coil region" evidence="1">
    <location>
        <begin position="24"/>
        <end position="117"/>
    </location>
</feature>
<feature type="signal peptide" evidence="2">
    <location>
        <begin position="1"/>
        <end position="24"/>
    </location>
</feature>
<evidence type="ECO:0000259" key="3">
    <source>
        <dbReference type="Pfam" id="PF01551"/>
    </source>
</evidence>
<dbReference type="CDD" id="cd12797">
    <property type="entry name" value="M23_peptidase"/>
    <property type="match status" value="1"/>
</dbReference>
<keyword evidence="1" id="KW-0175">Coiled coil</keyword>
<evidence type="ECO:0000256" key="1">
    <source>
        <dbReference type="SAM" id="Coils"/>
    </source>
</evidence>
<feature type="domain" description="M23ase beta-sheet core" evidence="3">
    <location>
        <begin position="284"/>
        <end position="377"/>
    </location>
</feature>
<dbReference type="Gene3D" id="2.70.70.10">
    <property type="entry name" value="Glucose Permease (Domain IIA)"/>
    <property type="match status" value="1"/>
</dbReference>
<dbReference type="PANTHER" id="PTHR21666:SF270">
    <property type="entry name" value="MUREIN HYDROLASE ACTIVATOR ENVC"/>
    <property type="match status" value="1"/>
</dbReference>
<dbReference type="AlphaFoldDB" id="A0A1I4PEZ3"/>
<dbReference type="FunFam" id="2.70.70.10:FF:000003">
    <property type="entry name" value="Murein hydrolase activator EnvC"/>
    <property type="match status" value="1"/>
</dbReference>
<dbReference type="EMBL" id="FOUI01000002">
    <property type="protein sequence ID" value="SFM26240.1"/>
    <property type="molecule type" value="Genomic_DNA"/>
</dbReference>
<organism evidence="4 5">
    <name type="scientific">Halopseudomonas yangmingensis</name>
    <dbReference type="NCBI Taxonomy" id="1720063"/>
    <lineage>
        <taxon>Bacteria</taxon>
        <taxon>Pseudomonadati</taxon>
        <taxon>Pseudomonadota</taxon>
        <taxon>Gammaproteobacteria</taxon>
        <taxon>Pseudomonadales</taxon>
        <taxon>Pseudomonadaceae</taxon>
        <taxon>Halopseudomonas</taxon>
    </lineage>
</organism>
<dbReference type="GO" id="GO:0004222">
    <property type="term" value="F:metalloendopeptidase activity"/>
    <property type="evidence" value="ECO:0007669"/>
    <property type="project" value="TreeGrafter"/>
</dbReference>
<evidence type="ECO:0000256" key="2">
    <source>
        <dbReference type="SAM" id="SignalP"/>
    </source>
</evidence>
<dbReference type="STRING" id="1720063.SAMN05216217_102288"/>
<sequence length="383" mass="43125">MRAVAVCLLGVLLALAPLLSSAQANDSRQARAELEQTQKEVEQLKKLLGGLQAELGGVERELATVERDIGQIRRQSRELQQQLQQGEQQLQQMQLQSQALEQEVAGQQQQIARQLRAAWMAGEQDSLRVLLSQDDPQRASRMLRYYQYLNRARMQEIQQYRESLTRLQQARAERVQLLADQQQRREQLKQREQQLAGRQDERNAVLANLRNRTREQSQQLKAREAERAELEQLVKRLDEAITRIPTPAGSQPFAQARGKLPLPVRGEIIARFGSQRGDDARMKWDGLVIRAPEGHTVHAIHGGRVVFADWLRGAGLLLILDHGNGYLSLYGHSQSLLRDVGSWVQPGEAIATVGSSGGQAGPSLYFSIRHQGRALDPAAWCML</sequence>
<dbReference type="PANTHER" id="PTHR21666">
    <property type="entry name" value="PEPTIDASE-RELATED"/>
    <property type="match status" value="1"/>
</dbReference>
<proteinExistence type="predicted"/>
<dbReference type="Pfam" id="PF01551">
    <property type="entry name" value="Peptidase_M23"/>
    <property type="match status" value="1"/>
</dbReference>
<dbReference type="InterPro" id="IPR011055">
    <property type="entry name" value="Dup_hybrid_motif"/>
</dbReference>
<feature type="chain" id="PRO_5017327775" evidence="2">
    <location>
        <begin position="25"/>
        <end position="383"/>
    </location>
</feature>
<feature type="coiled-coil region" evidence="1">
    <location>
        <begin position="150"/>
        <end position="243"/>
    </location>
</feature>
<dbReference type="Proteomes" id="UP000243629">
    <property type="component" value="Unassembled WGS sequence"/>
</dbReference>
<dbReference type="RefSeq" id="WP_143069556.1">
    <property type="nucleotide sequence ID" value="NZ_FOUI01000002.1"/>
</dbReference>
<keyword evidence="4" id="KW-0378">Hydrolase</keyword>
<reference evidence="5" key="1">
    <citation type="submission" date="2016-10" db="EMBL/GenBank/DDBJ databases">
        <authorList>
            <person name="Varghese N."/>
            <person name="Submissions S."/>
        </authorList>
    </citation>
    <scope>NUCLEOTIDE SEQUENCE [LARGE SCALE GENOMIC DNA]</scope>
    <source>
        <strain evidence="5">DSM 24213</strain>
    </source>
</reference>
<gene>
    <name evidence="4" type="ORF">SAMN05216217_102288</name>
</gene>
<evidence type="ECO:0000313" key="4">
    <source>
        <dbReference type="EMBL" id="SFM26240.1"/>
    </source>
</evidence>
<dbReference type="OrthoDB" id="9784703at2"/>
<accession>A0A1I4PEZ3</accession>
<dbReference type="Gene3D" id="6.10.250.3150">
    <property type="match status" value="1"/>
</dbReference>
<evidence type="ECO:0000313" key="5">
    <source>
        <dbReference type="Proteomes" id="UP000243629"/>
    </source>
</evidence>
<name>A0A1I4PEZ3_9GAMM</name>
<dbReference type="InterPro" id="IPR050570">
    <property type="entry name" value="Cell_wall_metabolism_enzyme"/>
</dbReference>
<keyword evidence="2" id="KW-0732">Signal</keyword>
<protein>
    <submittedName>
        <fullName evidence="4">Septal ring factor EnvC, activator of murein hydrolases AmiA and AmiB</fullName>
    </submittedName>
</protein>
<keyword evidence="5" id="KW-1185">Reference proteome</keyword>
<dbReference type="SUPFAM" id="SSF51261">
    <property type="entry name" value="Duplicated hybrid motif"/>
    <property type="match status" value="1"/>
</dbReference>